<dbReference type="InterPro" id="IPR019960">
    <property type="entry name" value="T1SS_VCA0849"/>
</dbReference>
<organism evidence="1 2">
    <name type="scientific">Acinetobacter lanii</name>
    <dbReference type="NCBI Taxonomy" id="2715163"/>
    <lineage>
        <taxon>Bacteria</taxon>
        <taxon>Pseudomonadati</taxon>
        <taxon>Pseudomonadota</taxon>
        <taxon>Gammaproteobacteria</taxon>
        <taxon>Moraxellales</taxon>
        <taxon>Moraxellaceae</taxon>
        <taxon>Acinetobacter</taxon>
    </lineage>
</organism>
<accession>A0A6G8S512</accession>
<dbReference type="Proteomes" id="UP000501939">
    <property type="component" value="Chromosome"/>
</dbReference>
<name>A0A6G8S512_9GAMM</name>
<gene>
    <name evidence="1" type="ORF">G8D99_09515</name>
</gene>
<keyword evidence="2" id="KW-1185">Reference proteome</keyword>
<dbReference type="RefSeq" id="WP_166325004.1">
    <property type="nucleotide sequence ID" value="NZ_CP049916.1"/>
</dbReference>
<reference evidence="1 2" key="1">
    <citation type="submission" date="2020-03" db="EMBL/GenBank/DDBJ databases">
        <authorList>
            <person name="Zhu W."/>
        </authorList>
    </citation>
    <scope>NUCLEOTIDE SEQUENCE [LARGE SCALE GENOMIC DNA]</scope>
    <source>
        <strain evidence="1 2">185</strain>
    </source>
</reference>
<evidence type="ECO:0000313" key="1">
    <source>
        <dbReference type="EMBL" id="QIO09232.1"/>
    </source>
</evidence>
<dbReference type="NCBIfam" id="NF045619">
    <property type="entry name" value="adhes_GNV_Cterm"/>
    <property type="match status" value="1"/>
</dbReference>
<dbReference type="InterPro" id="IPR055014">
    <property type="entry name" value="BapA_Bap-like_C"/>
</dbReference>
<sequence>MSNKDGEIFLRDDDLEDLLYLRVEKDTPYTYEIPRSLNTSIIVIRVSDVYGNRTIVRVPIDQQDQSSAKNVITEVEGTDFIVTEDEIQDRFLSIKGRLVGLYADDVPLSINIKVRLPNSNEFIEIESLNIDQNGYWTAEIPLNDITVLAGEGIIYADAQIKTIQGKIYSSTSEPANFVITINTTEPSEFAQPDINEIDFEQVNVQNSLETVNSTQFINLLNISDRLKGELENGSALEIGSLTSQQRNLFNPSETTIKSNTIGKITLSFQDLSLLTVAKAYGIVLQKLDDNGVWQYHMSAPLFQNGVVATLGTQYALGAVDNDGERTLTFNGLTEGQYRVSSYIIPSELTQFLKDFELSNLGAEGTLLGQKNQDFLIDLVSKTLGQDSPSTQQLISFIQTLLVGVNTVTLPISFILDRITDLPLFRHILFALDKFVDYVVAPVVTNTIDLLHNLNVNISYTESYIQSKVITGNVLTNDYSDINDLNLIAVKVFDGNVYQSYDIQAGSLTEVVGQFGILRIGSNGEYSYSAFANSHEIKGNEYFKYSVILNGEQKDIDLIIKINGNDALNLTAVDDENYLQLAVDPTVIQQNLQQVTAGGLAYVGLGSVLDLNAIRIENVLQFNIEHDTSRVVTLKAESGGVQVLTDFDLFIYKWNAEFQQYELYKQHQDWFGVALLGGVSDEITYTLESGQYIALIEPTRGINALYGYTLKTTQDLLLDYANPLAVYGKASGNVIDDINQTQGSKDYSPNLEALYITAANGQNILGDQNYSGLKIQGQYGELEIFANGDYTYTAYNNKTFNYGETEIFTYTVYDPILNQWQNAELKITLDLVDYTPQMDMVKVDLVIDPSETYYKDLSVKNSVTQGKKSTTGFGVVDIGLGNVLSADIISSKPGLNIQVKQGELASIQFSATGSSVVGLGNVSDLMIYKKNSLTGKYELYHSSDSFLIVPLAVLGIPLGGIYNTPEKVVFSEGEYIAYLVTQGVSVIGGTTLSADNMTVYDYNHVDDYQGYLEGDLGLADHLQLSAIENQNLNGGEITLVGDFGTLTISETGQYQYQVNPNLPTPPYGNVDTFSYVVTDTLTDQSTVSVLNVKFSSVDAQSDRVDENGQQLTTYATLTNKLNESDVVFNASSALSKSNKVQATALDKFSKKINFDIDVNQTSKGLKLKFEGLADVSSYKIDLTYSLVLVKNHLGQTVNQVIATDSISQVAQASLNLELHDLAGGKYELVLNMPGKAGSFRYFGYDFKVYNQYPDQWVHDPDAQDPGVTGNLIANDSFNDALLSHTILKINGKTILLDPSKTAQDIAVTGQYGVLHIQSDGQYQYVANGQGGGKEIFVYELISPTGDSDKATLEIDVAKNVIGSNTEDRVESGSADDVYFLGNGADTVIFNLLDTLDARGGNGTDTWKDFDHQDKIDISALLDGATSTNIEQYVSVSTVNGDTQVFIDRDGQGATPNTSSQSQFELTHLITLQDRELSLDQLLQNNQIIY</sequence>
<dbReference type="NCBIfam" id="TIGR03661">
    <property type="entry name" value="T1SS_VCA0849"/>
    <property type="match status" value="1"/>
</dbReference>
<dbReference type="KEGG" id="alj:G8D99_09515"/>
<proteinExistence type="predicted"/>
<dbReference type="EMBL" id="CP049916">
    <property type="protein sequence ID" value="QIO09232.1"/>
    <property type="molecule type" value="Genomic_DNA"/>
</dbReference>
<evidence type="ECO:0000313" key="2">
    <source>
        <dbReference type="Proteomes" id="UP000501939"/>
    </source>
</evidence>
<protein>
    <submittedName>
        <fullName evidence="1">Type I secretion C-terminal target domain-containing protein</fullName>
    </submittedName>
</protein>